<dbReference type="NCBIfam" id="TIGR00219">
    <property type="entry name" value="mreC"/>
    <property type="match status" value="1"/>
</dbReference>
<keyword evidence="6" id="KW-0472">Membrane</keyword>
<keyword evidence="6" id="KW-1133">Transmembrane helix</keyword>
<dbReference type="Proteomes" id="UP000315589">
    <property type="component" value="Unassembled WGS sequence"/>
</dbReference>
<dbReference type="PANTHER" id="PTHR34138:SF1">
    <property type="entry name" value="CELL SHAPE-DETERMINING PROTEIN MREC"/>
    <property type="match status" value="1"/>
</dbReference>
<dbReference type="GO" id="GO:0005886">
    <property type="term" value="C:plasma membrane"/>
    <property type="evidence" value="ECO:0007669"/>
    <property type="project" value="TreeGrafter"/>
</dbReference>
<dbReference type="InterPro" id="IPR055342">
    <property type="entry name" value="MreC_beta-barrel_core"/>
</dbReference>
<comment type="caution">
    <text evidence="8">The sequence shown here is derived from an EMBL/GenBank/DDBJ whole genome shotgun (WGS) entry which is preliminary data.</text>
</comment>
<feature type="domain" description="Rod shape-determining protein MreC beta-barrel core" evidence="7">
    <location>
        <begin position="118"/>
        <end position="262"/>
    </location>
</feature>
<dbReference type="PANTHER" id="PTHR34138">
    <property type="entry name" value="CELL SHAPE-DETERMINING PROTEIN MREC"/>
    <property type="match status" value="1"/>
</dbReference>
<keyword evidence="6" id="KW-0812">Transmembrane</keyword>
<evidence type="ECO:0000256" key="1">
    <source>
        <dbReference type="ARBA" id="ARBA00009369"/>
    </source>
</evidence>
<dbReference type="EMBL" id="VMGI01000030">
    <property type="protein sequence ID" value="TSC93308.1"/>
    <property type="molecule type" value="Genomic_DNA"/>
</dbReference>
<name>A0A554LKD1_9BACT</name>
<keyword evidence="3" id="KW-0133">Cell shape</keyword>
<comment type="similarity">
    <text evidence="1">Belongs to the MreC family.</text>
</comment>
<sequence length="266" mass="29841">MQIRNYKIYNYYILIVIAIAIFLIFSKSKTLKNIRGGAIRTIAPIVSFEKKIIDGISYPFRFVKNMQSVMVENQELKKQLTTEKEKNTELGNLKYENQILKKELNIQPETKDQIGASVIGRSPFESQSIIYIDKGERDGLETKMVATSNGFLIGILTDVQKKSSTITLVNDYSTMIPVISVESRGLGLLKYGINGLAMEDIPITSNIKTGEKIVTSGLVGRYPADIPIGEIDKIISEKSNIYQTAQIKTPVDLKNLTYVFVSKKTE</sequence>
<organism evidence="8 9">
    <name type="scientific">Candidatus Berkelbacteria bacterium Licking1014_85</name>
    <dbReference type="NCBI Taxonomy" id="2017148"/>
    <lineage>
        <taxon>Bacteria</taxon>
        <taxon>Candidatus Berkelbacteria</taxon>
    </lineage>
</organism>
<dbReference type="AlphaFoldDB" id="A0A554LKD1"/>
<evidence type="ECO:0000313" key="9">
    <source>
        <dbReference type="Proteomes" id="UP000315589"/>
    </source>
</evidence>
<evidence type="ECO:0000256" key="2">
    <source>
        <dbReference type="ARBA" id="ARBA00013855"/>
    </source>
</evidence>
<dbReference type="GO" id="GO:0008360">
    <property type="term" value="P:regulation of cell shape"/>
    <property type="evidence" value="ECO:0007669"/>
    <property type="project" value="UniProtKB-KW"/>
</dbReference>
<feature type="coiled-coil region" evidence="5">
    <location>
        <begin position="66"/>
        <end position="93"/>
    </location>
</feature>
<evidence type="ECO:0000256" key="6">
    <source>
        <dbReference type="SAM" id="Phobius"/>
    </source>
</evidence>
<dbReference type="PIRSF" id="PIRSF038471">
    <property type="entry name" value="MreC"/>
    <property type="match status" value="1"/>
</dbReference>
<evidence type="ECO:0000256" key="3">
    <source>
        <dbReference type="ARBA" id="ARBA00022960"/>
    </source>
</evidence>
<reference evidence="8 9" key="1">
    <citation type="submission" date="2017-07" db="EMBL/GenBank/DDBJ databases">
        <title>Mechanisms for carbon and nitrogen cycling indicate functional differentiation within the Candidate Phyla Radiation.</title>
        <authorList>
            <person name="Danczak R.E."/>
            <person name="Johnston M.D."/>
            <person name="Kenah C."/>
            <person name="Slattery M."/>
            <person name="Wrighton K.C."/>
            <person name="Wilkins M.J."/>
        </authorList>
    </citation>
    <scope>NUCLEOTIDE SEQUENCE [LARGE SCALE GENOMIC DNA]</scope>
    <source>
        <strain evidence="8">Licking1014_85</strain>
    </source>
</reference>
<evidence type="ECO:0000313" key="8">
    <source>
        <dbReference type="EMBL" id="TSC93308.1"/>
    </source>
</evidence>
<dbReference type="InterPro" id="IPR042177">
    <property type="entry name" value="Cell/Rod_1"/>
</dbReference>
<dbReference type="Gene3D" id="2.40.10.350">
    <property type="entry name" value="Rod shape-determining protein MreC, domain 2"/>
    <property type="match status" value="1"/>
</dbReference>
<dbReference type="InterPro" id="IPR007221">
    <property type="entry name" value="MreC"/>
</dbReference>
<keyword evidence="5" id="KW-0175">Coiled coil</keyword>
<evidence type="ECO:0000256" key="5">
    <source>
        <dbReference type="SAM" id="Coils"/>
    </source>
</evidence>
<dbReference type="InterPro" id="IPR042175">
    <property type="entry name" value="Cell/Rod_MreC_2"/>
</dbReference>
<feature type="transmembrane region" description="Helical" evidence="6">
    <location>
        <begin position="6"/>
        <end position="25"/>
    </location>
</feature>
<protein>
    <recommendedName>
        <fullName evidence="2">Cell shape-determining protein MreC</fullName>
    </recommendedName>
    <alternativeName>
        <fullName evidence="4">Cell shape protein MreC</fullName>
    </alternativeName>
</protein>
<evidence type="ECO:0000256" key="4">
    <source>
        <dbReference type="ARBA" id="ARBA00032089"/>
    </source>
</evidence>
<dbReference type="Pfam" id="PF04085">
    <property type="entry name" value="MreC"/>
    <property type="match status" value="1"/>
</dbReference>
<accession>A0A554LKD1</accession>
<proteinExistence type="inferred from homology"/>
<dbReference type="Gene3D" id="2.40.10.340">
    <property type="entry name" value="Rod shape-determining protein MreC, domain 1"/>
    <property type="match status" value="1"/>
</dbReference>
<evidence type="ECO:0000259" key="7">
    <source>
        <dbReference type="Pfam" id="PF04085"/>
    </source>
</evidence>
<gene>
    <name evidence="8" type="ORF">CEN91_262</name>
</gene>